<sequence>MTVDKNLVPEAIEKVDPVNADIKQIISDVFSISGLKISADDPIVAILLYQKKQLAINRKGLEEHDNAFFINLDQRFQKISQHYEEMQNQKNIILTELMQKNERLVKDELQKQKPNHETVFFVVLGILVTLQFLLILLTLFKP</sequence>
<dbReference type="RefSeq" id="WP_200236868.1">
    <property type="nucleotide sequence ID" value="NZ_JAENGP010000011.1"/>
</dbReference>
<evidence type="ECO:0000313" key="3">
    <source>
        <dbReference type="Proteomes" id="UP000635316"/>
    </source>
</evidence>
<keyword evidence="1" id="KW-1133">Transmembrane helix</keyword>
<organism evidence="2 3">
    <name type="scientific">Advenella mandrilli</name>
    <dbReference type="NCBI Taxonomy" id="2800330"/>
    <lineage>
        <taxon>Bacteria</taxon>
        <taxon>Pseudomonadati</taxon>
        <taxon>Pseudomonadota</taxon>
        <taxon>Betaproteobacteria</taxon>
        <taxon>Burkholderiales</taxon>
        <taxon>Alcaligenaceae</taxon>
    </lineage>
</organism>
<name>A0ABS1EFP3_9BURK</name>
<protein>
    <submittedName>
        <fullName evidence="2">Uncharacterized protein</fullName>
    </submittedName>
</protein>
<dbReference type="Proteomes" id="UP000635316">
    <property type="component" value="Unassembled WGS sequence"/>
</dbReference>
<dbReference type="EMBL" id="JAENGP010000011">
    <property type="protein sequence ID" value="MBK1781605.1"/>
    <property type="molecule type" value="Genomic_DNA"/>
</dbReference>
<gene>
    <name evidence="2" type="ORF">JHL22_10275</name>
</gene>
<keyword evidence="1" id="KW-0812">Transmembrane</keyword>
<evidence type="ECO:0000313" key="2">
    <source>
        <dbReference type="EMBL" id="MBK1781605.1"/>
    </source>
</evidence>
<accession>A0ABS1EFP3</accession>
<keyword evidence="3" id="KW-1185">Reference proteome</keyword>
<evidence type="ECO:0000256" key="1">
    <source>
        <dbReference type="SAM" id="Phobius"/>
    </source>
</evidence>
<feature type="transmembrane region" description="Helical" evidence="1">
    <location>
        <begin position="119"/>
        <end position="140"/>
    </location>
</feature>
<proteinExistence type="predicted"/>
<comment type="caution">
    <text evidence="2">The sequence shown here is derived from an EMBL/GenBank/DDBJ whole genome shotgun (WGS) entry which is preliminary data.</text>
</comment>
<keyword evidence="1" id="KW-0472">Membrane</keyword>
<reference evidence="2 3" key="1">
    <citation type="submission" date="2020-12" db="EMBL/GenBank/DDBJ databases">
        <authorList>
            <person name="Lu T."/>
            <person name="Wang Q."/>
            <person name="Han X."/>
        </authorList>
    </citation>
    <scope>NUCLEOTIDE SEQUENCE [LARGE SCALE GENOMIC DNA]</scope>
    <source>
        <strain evidence="2 3">WQ 585</strain>
    </source>
</reference>